<evidence type="ECO:0000313" key="4">
    <source>
        <dbReference type="Proteomes" id="UP000238413"/>
    </source>
</evidence>
<dbReference type="PANTHER" id="PTHR30007">
    <property type="entry name" value="PHP DOMAIN PROTEIN"/>
    <property type="match status" value="1"/>
</dbReference>
<evidence type="ECO:0000313" key="3">
    <source>
        <dbReference type="EMBL" id="AVH61690.1"/>
    </source>
</evidence>
<sequence length="290" mass="32839">MLECDCLAHRFGNAADNGVRQPRYPTDMTDAEWAAIRPLLPVPGWMRGRGGQPEAYCHRAILDAIRYLVDNGIKWRAMPADFPPWDRVYAFFRRWRDHGMVKEFHDRLRAKVREKLGRDAEPTAGVIDSQSVKADAVVGSDSRGFDGGKLINGRKRHVVVDTLGLLLGVMVTAADTGDRAAARVLLHQVADAHHRLALVWADGGYTGSLVEYCLATLALVLAIVRRSDDQKGFVVLPKRWIVERFFAHLMRTRRLARDYERRTTSAEAMVYWSMILLMTRRLARPHPARG</sequence>
<dbReference type="Proteomes" id="UP000238413">
    <property type="component" value="Chromosome"/>
</dbReference>
<evidence type="ECO:0000259" key="2">
    <source>
        <dbReference type="Pfam" id="PF13340"/>
    </source>
</evidence>
<proteinExistence type="predicted"/>
<dbReference type="RefSeq" id="WP_104880077.1">
    <property type="nucleotide sequence ID" value="NZ_CP026652.1"/>
</dbReference>
<keyword evidence="4" id="KW-1185">Reference proteome</keyword>
<feature type="domain" description="Transposase IS4-like" evidence="1">
    <location>
        <begin position="121"/>
        <end position="277"/>
    </location>
</feature>
<gene>
    <name evidence="3" type="ORF">C4B68_39865</name>
</gene>
<dbReference type="InterPro" id="IPR025161">
    <property type="entry name" value="IS402-like_dom"/>
</dbReference>
<dbReference type="EMBL" id="CP026652">
    <property type="protein sequence ID" value="AVH61690.1"/>
    <property type="molecule type" value="Genomic_DNA"/>
</dbReference>
<dbReference type="Pfam" id="PF13340">
    <property type="entry name" value="DUF4096"/>
    <property type="match status" value="1"/>
</dbReference>
<evidence type="ECO:0000259" key="1">
    <source>
        <dbReference type="Pfam" id="PF01609"/>
    </source>
</evidence>
<dbReference type="NCBIfam" id="NF033580">
    <property type="entry name" value="transpos_IS5_3"/>
    <property type="match status" value="1"/>
</dbReference>
<dbReference type="Pfam" id="PF01609">
    <property type="entry name" value="DDE_Tnp_1"/>
    <property type="match status" value="1"/>
</dbReference>
<accession>A0ABM6T3L0</accession>
<protein>
    <submittedName>
        <fullName evidence="3">IS5/IS1182 family transposase</fullName>
    </submittedName>
</protein>
<dbReference type="PANTHER" id="PTHR30007:SF0">
    <property type="entry name" value="TRANSPOSASE"/>
    <property type="match status" value="1"/>
</dbReference>
<organism evidence="3 4">
    <name type="scientific">Streptomyces dengpaensis</name>
    <dbReference type="NCBI Taxonomy" id="2049881"/>
    <lineage>
        <taxon>Bacteria</taxon>
        <taxon>Bacillati</taxon>
        <taxon>Actinomycetota</taxon>
        <taxon>Actinomycetes</taxon>
        <taxon>Kitasatosporales</taxon>
        <taxon>Streptomycetaceae</taxon>
        <taxon>Streptomyces</taxon>
    </lineage>
</organism>
<feature type="domain" description="Insertion element IS402-like" evidence="2">
    <location>
        <begin position="28"/>
        <end position="105"/>
    </location>
</feature>
<name>A0ABM6T3L0_9ACTN</name>
<reference evidence="3 4" key="1">
    <citation type="submission" date="2018-02" db="EMBL/GenBank/DDBJ databases">
        <title>Complete genome sequence of Streptomyces dengpaensis, the producer of angucyclines.</title>
        <authorList>
            <person name="Yumei L."/>
        </authorList>
    </citation>
    <scope>NUCLEOTIDE SEQUENCE [LARGE SCALE GENOMIC DNA]</scope>
    <source>
        <strain evidence="3 4">XZHG99</strain>
    </source>
</reference>
<dbReference type="InterPro" id="IPR002559">
    <property type="entry name" value="Transposase_11"/>
</dbReference>